<organism evidence="6 7">
    <name type="scientific">Kaustia mangrovi</name>
    <dbReference type="NCBI Taxonomy" id="2593653"/>
    <lineage>
        <taxon>Bacteria</taxon>
        <taxon>Pseudomonadati</taxon>
        <taxon>Pseudomonadota</taxon>
        <taxon>Alphaproteobacteria</taxon>
        <taxon>Hyphomicrobiales</taxon>
        <taxon>Parvibaculaceae</taxon>
        <taxon>Kaustia</taxon>
    </lineage>
</organism>
<dbReference type="Pfam" id="PF07722">
    <property type="entry name" value="Peptidase_C26"/>
    <property type="match status" value="1"/>
</dbReference>
<evidence type="ECO:0000256" key="5">
    <source>
        <dbReference type="ARBA" id="ARBA00066788"/>
    </source>
</evidence>
<evidence type="ECO:0000256" key="1">
    <source>
        <dbReference type="ARBA" id="ARBA00011083"/>
    </source>
</evidence>
<evidence type="ECO:0000256" key="2">
    <source>
        <dbReference type="ARBA" id="ARBA00052718"/>
    </source>
</evidence>
<dbReference type="GO" id="GO:0005829">
    <property type="term" value="C:cytosol"/>
    <property type="evidence" value="ECO:0007669"/>
    <property type="project" value="TreeGrafter"/>
</dbReference>
<dbReference type="EC" id="3.5.1.94" evidence="5"/>
<dbReference type="CDD" id="cd01745">
    <property type="entry name" value="GATase1_2"/>
    <property type="match status" value="1"/>
</dbReference>
<gene>
    <name evidence="6" type="ORF">HW532_05625</name>
</gene>
<comment type="catalytic activity">
    <reaction evidence="2">
        <text>4-(gamma-L-glutamylamino)butanoate + H2O = 4-aminobutanoate + L-glutamate</text>
        <dbReference type="Rhea" id="RHEA:19737"/>
        <dbReference type="ChEBI" id="CHEBI:15377"/>
        <dbReference type="ChEBI" id="CHEBI:29985"/>
        <dbReference type="ChEBI" id="CHEBI:58800"/>
        <dbReference type="ChEBI" id="CHEBI:59888"/>
        <dbReference type="EC" id="3.5.1.94"/>
    </reaction>
</comment>
<dbReference type="GO" id="GO:0033969">
    <property type="term" value="F:gamma-glutamyl-gamma-aminobutyrate hydrolase activity"/>
    <property type="evidence" value="ECO:0007669"/>
    <property type="project" value="UniProtKB-EC"/>
</dbReference>
<dbReference type="Proteomes" id="UP000593594">
    <property type="component" value="Chromosome"/>
</dbReference>
<evidence type="ECO:0000313" key="6">
    <source>
        <dbReference type="EMBL" id="QPC42226.1"/>
    </source>
</evidence>
<evidence type="ECO:0000313" key="7">
    <source>
        <dbReference type="Proteomes" id="UP000593594"/>
    </source>
</evidence>
<comment type="similarity">
    <text evidence="1">Belongs to the peptidase C26 family.</text>
</comment>
<name>A0A7S8HB82_9HYPH</name>
<dbReference type="SUPFAM" id="SSF52317">
    <property type="entry name" value="Class I glutamine amidotransferase-like"/>
    <property type="match status" value="1"/>
</dbReference>
<keyword evidence="7" id="KW-1185">Reference proteome</keyword>
<dbReference type="EMBL" id="CP058214">
    <property type="protein sequence ID" value="QPC42226.1"/>
    <property type="molecule type" value="Genomic_DNA"/>
</dbReference>
<accession>A0A7S8HB82</accession>
<dbReference type="PANTHER" id="PTHR43235">
    <property type="entry name" value="GLUTAMINE AMIDOTRANSFERASE PB2B2.05-RELATED"/>
    <property type="match status" value="1"/>
</dbReference>
<comment type="function">
    <text evidence="3">Involved in the breakdown of putrescine via hydrolysis of the gamma-glutamyl linkage of gamma-glutamyl-gamma-aminobutyrate.</text>
</comment>
<dbReference type="InterPro" id="IPR044668">
    <property type="entry name" value="PuuD-like"/>
</dbReference>
<dbReference type="FunFam" id="3.40.50.880:FF:000030">
    <property type="entry name" value="Gamma-glutamyl-gamma-aminobutyrate hydrolase PuuD"/>
    <property type="match status" value="1"/>
</dbReference>
<dbReference type="AlphaFoldDB" id="A0A7S8HB82"/>
<dbReference type="RefSeq" id="WP_246479568.1">
    <property type="nucleotide sequence ID" value="NZ_CP058214.1"/>
</dbReference>
<sequence>MTPLIGLPADTGERNHQIFHSIGDKYVRAVAEAAGCHPVVIPALADALDLGGLLDRLDGLVMTGALSNVHPDRYGTTPSPDHEPYDFPRDDTTLALIPMAIERGMPVLCICRAIQELNVAMGGTLATEIQRGEGRLDHRAPQVEDVDVKYGPRHKLLLTPGGMLAGIMGTEEIMVNSLHRQAIDRLAPGLVVEGRAEDGTVEAVSVKGASGFALGVQWHPEFKATENPDSVKLFGAFGEAARAYGRNRAPRPAPAAL</sequence>
<protein>
    <recommendedName>
        <fullName evidence="5">gamma-glutamyl-gamma-aminobutyrate hydrolase</fullName>
        <ecNumber evidence="5">3.5.1.94</ecNumber>
    </recommendedName>
</protein>
<dbReference type="GO" id="GO:0006598">
    <property type="term" value="P:polyamine catabolic process"/>
    <property type="evidence" value="ECO:0007669"/>
    <property type="project" value="TreeGrafter"/>
</dbReference>
<comment type="pathway">
    <text evidence="4">Amine and polyamine degradation; putrescine degradation; 4-aminobutanoate from putrescine: step 4/4.</text>
</comment>
<keyword evidence="6" id="KW-0378">Hydrolase</keyword>
<evidence type="ECO:0000256" key="4">
    <source>
        <dbReference type="ARBA" id="ARBA00060634"/>
    </source>
</evidence>
<dbReference type="InterPro" id="IPR011697">
    <property type="entry name" value="Peptidase_C26"/>
</dbReference>
<reference evidence="6 7" key="1">
    <citation type="submission" date="2020-06" db="EMBL/GenBank/DDBJ databases">
        <title>Genome sequence of 2 isolates from Red Sea Mangroves.</title>
        <authorList>
            <person name="Sefrji F."/>
            <person name="Michoud G."/>
            <person name="Merlino G."/>
            <person name="Daffonchio D."/>
        </authorList>
    </citation>
    <scope>NUCLEOTIDE SEQUENCE [LARGE SCALE GENOMIC DNA]</scope>
    <source>
        <strain evidence="6 7">R1DC25</strain>
    </source>
</reference>
<dbReference type="Gene3D" id="3.40.50.880">
    <property type="match status" value="1"/>
</dbReference>
<dbReference type="PROSITE" id="PS51273">
    <property type="entry name" value="GATASE_TYPE_1"/>
    <property type="match status" value="1"/>
</dbReference>
<dbReference type="KEGG" id="kmn:HW532_05625"/>
<proteinExistence type="inferred from homology"/>
<dbReference type="PANTHER" id="PTHR43235:SF1">
    <property type="entry name" value="GLUTAMINE AMIDOTRANSFERASE PB2B2.05-RELATED"/>
    <property type="match status" value="1"/>
</dbReference>
<dbReference type="InterPro" id="IPR029062">
    <property type="entry name" value="Class_I_gatase-like"/>
</dbReference>
<evidence type="ECO:0000256" key="3">
    <source>
        <dbReference type="ARBA" id="ARBA00055068"/>
    </source>
</evidence>